<dbReference type="InterPro" id="IPR021313">
    <property type="entry name" value="DUF2909"/>
</dbReference>
<dbReference type="RefSeq" id="WP_054964979.1">
    <property type="nucleotide sequence ID" value="NZ_FMUN01000004.1"/>
</dbReference>
<keyword evidence="1" id="KW-1133">Transmembrane helix</keyword>
<name>A0A0P9CEN4_9GAMM</name>
<feature type="transmembrane region" description="Helical" evidence="1">
    <location>
        <begin position="6"/>
        <end position="26"/>
    </location>
</feature>
<feature type="transmembrane region" description="Helical" evidence="1">
    <location>
        <begin position="38"/>
        <end position="62"/>
    </location>
</feature>
<dbReference type="NCBIfam" id="NF033233">
    <property type="entry name" value="twin_helix"/>
    <property type="match status" value="1"/>
</dbReference>
<evidence type="ECO:0000256" key="1">
    <source>
        <dbReference type="SAM" id="Phobius"/>
    </source>
</evidence>
<keyword evidence="1" id="KW-0812">Transmembrane</keyword>
<dbReference type="Pfam" id="PF11137">
    <property type="entry name" value="DUF2909"/>
    <property type="match status" value="1"/>
</dbReference>
<organism evidence="2 3">
    <name type="scientific">Thiohalorhabdus denitrificans</name>
    <dbReference type="NCBI Taxonomy" id="381306"/>
    <lineage>
        <taxon>Bacteria</taxon>
        <taxon>Pseudomonadati</taxon>
        <taxon>Pseudomonadota</taxon>
        <taxon>Gammaproteobacteria</taxon>
        <taxon>Thiohalorhabdales</taxon>
        <taxon>Thiohalorhabdaceae</taxon>
        <taxon>Thiohalorhabdus</taxon>
    </lineage>
</organism>
<dbReference type="AlphaFoldDB" id="A0A0P9CEN4"/>
<sequence>MLVKGFIIALLLLIVASLGSGLFHLLRDNGKSDRTVRALTVRVGLSVALFLLLMLGFATGVISPHPAVPPQ</sequence>
<evidence type="ECO:0000313" key="3">
    <source>
        <dbReference type="Proteomes" id="UP000183104"/>
    </source>
</evidence>
<dbReference type="STRING" id="381306.AN478_02145"/>
<dbReference type="OrthoDB" id="7066027at2"/>
<dbReference type="EMBL" id="FMUN01000004">
    <property type="protein sequence ID" value="SCY26035.1"/>
    <property type="molecule type" value="Genomic_DNA"/>
</dbReference>
<accession>A0A0P9CEN4</accession>
<proteinExistence type="predicted"/>
<reference evidence="3" key="1">
    <citation type="submission" date="2016-10" db="EMBL/GenBank/DDBJ databases">
        <authorList>
            <person name="Varghese N."/>
        </authorList>
    </citation>
    <scope>NUCLEOTIDE SEQUENCE [LARGE SCALE GENOMIC DNA]</scope>
    <source>
        <strain evidence="3">HL 19</strain>
    </source>
</reference>
<keyword evidence="1" id="KW-0472">Membrane</keyword>
<keyword evidence="3" id="KW-1185">Reference proteome</keyword>
<evidence type="ECO:0000313" key="2">
    <source>
        <dbReference type="EMBL" id="SCY26035.1"/>
    </source>
</evidence>
<dbReference type="Proteomes" id="UP000183104">
    <property type="component" value="Unassembled WGS sequence"/>
</dbReference>
<gene>
    <name evidence="2" type="ORF">SAMN05661077_1620</name>
</gene>
<evidence type="ECO:0008006" key="4">
    <source>
        <dbReference type="Google" id="ProtNLM"/>
    </source>
</evidence>
<protein>
    <recommendedName>
        <fullName evidence="4">Twin transmembrane helix small protein</fullName>
    </recommendedName>
</protein>